<name>A0A8J2LRH5_9HEXA</name>
<dbReference type="InterPro" id="IPR002110">
    <property type="entry name" value="Ankyrin_rpt"/>
</dbReference>
<dbReference type="OrthoDB" id="20727at2759"/>
<dbReference type="PANTHER" id="PTHR46680">
    <property type="entry name" value="NF-KAPPA-B INHIBITOR ALPHA"/>
    <property type="match status" value="1"/>
</dbReference>
<reference evidence="4" key="1">
    <citation type="submission" date="2021-06" db="EMBL/GenBank/DDBJ databases">
        <authorList>
            <person name="Hodson N. C."/>
            <person name="Mongue J. A."/>
            <person name="Jaron S. K."/>
        </authorList>
    </citation>
    <scope>NUCLEOTIDE SEQUENCE</scope>
</reference>
<dbReference type="AlphaFoldDB" id="A0A8J2LRH5"/>
<dbReference type="SMART" id="SM00248">
    <property type="entry name" value="ANK"/>
    <property type="match status" value="6"/>
</dbReference>
<feature type="repeat" description="ANK" evidence="3">
    <location>
        <begin position="239"/>
        <end position="271"/>
    </location>
</feature>
<dbReference type="PROSITE" id="PS50088">
    <property type="entry name" value="ANK_REPEAT"/>
    <property type="match status" value="4"/>
</dbReference>
<proteinExistence type="predicted"/>
<protein>
    <recommendedName>
        <fullName evidence="6">NF-kappa-B inhibitor cactus</fullName>
    </recommendedName>
</protein>
<evidence type="ECO:0008006" key="6">
    <source>
        <dbReference type="Google" id="ProtNLM"/>
    </source>
</evidence>
<dbReference type="GO" id="GO:0051059">
    <property type="term" value="F:NF-kappaB binding"/>
    <property type="evidence" value="ECO:0007669"/>
    <property type="project" value="TreeGrafter"/>
</dbReference>
<comment type="caution">
    <text evidence="4">The sequence shown here is derived from an EMBL/GenBank/DDBJ whole genome shotgun (WGS) entry which is preliminary data.</text>
</comment>
<keyword evidence="5" id="KW-1185">Reference proteome</keyword>
<sequence length="348" mass="37794">MLENGFYTKMHIGTQKLTTMESSNKLQESGVIGQDSGFLSGAITTESDLGASACDLEASCSSSKSFHRRDSGLDMSDHFSQLNISTEEPKTLIPSATKLRDSNEYPPWEPFFTPDEDGDTQLHIAIMQGNTEAAFTLISIVPHPSILDFQNDDCQTALHLAVLTKQSRVTRRLVAAGARVDMRDREGNCPLHIAALQGDIDCVQALSMALSATELEQCHLRYPPFAQTLPQQLDSSNYEGQAPIHLASMGGHSDVIRALQWLGADVHTTENKAGRSAVHLAAERGHVAAVRVLISECGCALESETYAGYTPFQVASETNPRIAHELRRLGAIPLSVQMDDSDSDSDVP</sequence>
<dbReference type="PANTHER" id="PTHR46680:SF3">
    <property type="entry name" value="NF-KAPPA-B INHIBITOR CACTUS"/>
    <property type="match status" value="1"/>
</dbReference>
<evidence type="ECO:0000256" key="3">
    <source>
        <dbReference type="PROSITE-ProRule" id="PRU00023"/>
    </source>
</evidence>
<dbReference type="EMBL" id="CAJVCH010540867">
    <property type="protein sequence ID" value="CAG7826715.1"/>
    <property type="molecule type" value="Genomic_DNA"/>
</dbReference>
<feature type="repeat" description="ANK" evidence="3">
    <location>
        <begin position="273"/>
        <end position="295"/>
    </location>
</feature>
<dbReference type="InterPro" id="IPR051070">
    <property type="entry name" value="NF-kappa-B_inhibitor"/>
</dbReference>
<feature type="repeat" description="ANK" evidence="3">
    <location>
        <begin position="186"/>
        <end position="206"/>
    </location>
</feature>
<dbReference type="Pfam" id="PF12796">
    <property type="entry name" value="Ank_2"/>
    <property type="match status" value="2"/>
</dbReference>
<evidence type="ECO:0000256" key="1">
    <source>
        <dbReference type="ARBA" id="ARBA00022737"/>
    </source>
</evidence>
<dbReference type="GO" id="GO:0005829">
    <property type="term" value="C:cytosol"/>
    <property type="evidence" value="ECO:0007669"/>
    <property type="project" value="TreeGrafter"/>
</dbReference>
<feature type="repeat" description="ANK" evidence="3">
    <location>
        <begin position="153"/>
        <end position="185"/>
    </location>
</feature>
<dbReference type="GO" id="GO:0071356">
    <property type="term" value="P:cellular response to tumor necrosis factor"/>
    <property type="evidence" value="ECO:0007669"/>
    <property type="project" value="TreeGrafter"/>
</dbReference>
<evidence type="ECO:0000313" key="5">
    <source>
        <dbReference type="Proteomes" id="UP000708208"/>
    </source>
</evidence>
<organism evidence="4 5">
    <name type="scientific">Allacma fusca</name>
    <dbReference type="NCBI Taxonomy" id="39272"/>
    <lineage>
        <taxon>Eukaryota</taxon>
        <taxon>Metazoa</taxon>
        <taxon>Ecdysozoa</taxon>
        <taxon>Arthropoda</taxon>
        <taxon>Hexapoda</taxon>
        <taxon>Collembola</taxon>
        <taxon>Symphypleona</taxon>
        <taxon>Sminthuridae</taxon>
        <taxon>Allacma</taxon>
    </lineage>
</organism>
<dbReference type="PROSITE" id="PS50297">
    <property type="entry name" value="ANK_REP_REGION"/>
    <property type="match status" value="4"/>
</dbReference>
<gene>
    <name evidence="4" type="ORF">AFUS01_LOCUS36756</name>
</gene>
<keyword evidence="2 3" id="KW-0040">ANK repeat</keyword>
<dbReference type="Proteomes" id="UP000708208">
    <property type="component" value="Unassembled WGS sequence"/>
</dbReference>
<accession>A0A8J2LRH5</accession>
<keyword evidence="1" id="KW-0677">Repeat</keyword>
<evidence type="ECO:0000313" key="4">
    <source>
        <dbReference type="EMBL" id="CAG7826715.1"/>
    </source>
</evidence>
<evidence type="ECO:0000256" key="2">
    <source>
        <dbReference type="ARBA" id="ARBA00023043"/>
    </source>
</evidence>